<sequence length="70" mass="8165">MTASRPLTLEEVHLKLYPHGLTIYCCPDDHPEQWFIMTNPAFDERNVYVFRVLAAGRTPADAFEAWRRLS</sequence>
<protein>
    <submittedName>
        <fullName evidence="1">Uncharacterized protein</fullName>
    </submittedName>
</protein>
<accession>A0AAE3XD37</accession>
<dbReference type="Proteomes" id="UP001185331">
    <property type="component" value="Unassembled WGS sequence"/>
</dbReference>
<evidence type="ECO:0000313" key="1">
    <source>
        <dbReference type="EMBL" id="MDR6219011.1"/>
    </source>
</evidence>
<dbReference type="EMBL" id="JAVDQK010000005">
    <property type="protein sequence ID" value="MDR6219011.1"/>
    <property type="molecule type" value="Genomic_DNA"/>
</dbReference>
<name>A0AAE3XD37_9DEIO</name>
<dbReference type="AlphaFoldDB" id="A0AAE3XD37"/>
<reference evidence="1" key="1">
    <citation type="submission" date="2023-07" db="EMBL/GenBank/DDBJ databases">
        <title>Sorghum-associated microbial communities from plants grown in Nebraska, USA.</title>
        <authorList>
            <person name="Schachtman D."/>
        </authorList>
    </citation>
    <scope>NUCLEOTIDE SEQUENCE</scope>
    <source>
        <strain evidence="1">BE330</strain>
    </source>
</reference>
<organism evidence="1 2">
    <name type="scientific">Deinococcus soli</name>
    <name type="common">ex Cha et al. 2016</name>
    <dbReference type="NCBI Taxonomy" id="1309411"/>
    <lineage>
        <taxon>Bacteria</taxon>
        <taxon>Thermotogati</taxon>
        <taxon>Deinococcota</taxon>
        <taxon>Deinococci</taxon>
        <taxon>Deinococcales</taxon>
        <taxon>Deinococcaceae</taxon>
        <taxon>Deinococcus</taxon>
    </lineage>
</organism>
<dbReference type="RefSeq" id="WP_309854003.1">
    <property type="nucleotide sequence ID" value="NZ_JAVDQJ010000004.1"/>
</dbReference>
<proteinExistence type="predicted"/>
<gene>
    <name evidence="1" type="ORF">J2Y00_002608</name>
</gene>
<comment type="caution">
    <text evidence="1">The sequence shown here is derived from an EMBL/GenBank/DDBJ whole genome shotgun (WGS) entry which is preliminary data.</text>
</comment>
<evidence type="ECO:0000313" key="2">
    <source>
        <dbReference type="Proteomes" id="UP001185331"/>
    </source>
</evidence>